<organism evidence="1 2">
    <name type="scientific">Chromobacterium violaceum</name>
    <dbReference type="NCBI Taxonomy" id="536"/>
    <lineage>
        <taxon>Bacteria</taxon>
        <taxon>Pseudomonadati</taxon>
        <taxon>Pseudomonadota</taxon>
        <taxon>Betaproteobacteria</taxon>
        <taxon>Neisseriales</taxon>
        <taxon>Chromobacteriaceae</taxon>
        <taxon>Chromobacterium</taxon>
    </lineage>
</organism>
<proteinExistence type="predicted"/>
<evidence type="ECO:0000313" key="1">
    <source>
        <dbReference type="EMBL" id="VEB42646.1"/>
    </source>
</evidence>
<gene>
    <name evidence="1" type="ORF">NCTC9695_03096</name>
</gene>
<dbReference type="Proteomes" id="UP000275777">
    <property type="component" value="Chromosome"/>
</dbReference>
<protein>
    <submittedName>
        <fullName evidence="1">Uncharacterized protein</fullName>
    </submittedName>
</protein>
<reference evidence="1 2" key="1">
    <citation type="submission" date="2018-12" db="EMBL/GenBank/DDBJ databases">
        <authorList>
            <consortium name="Pathogen Informatics"/>
        </authorList>
    </citation>
    <scope>NUCLEOTIDE SEQUENCE [LARGE SCALE GENOMIC DNA]</scope>
    <source>
        <strain evidence="1 2">NCTC9695</strain>
    </source>
</reference>
<dbReference type="EMBL" id="LR134182">
    <property type="protein sequence ID" value="VEB42646.1"/>
    <property type="molecule type" value="Genomic_DNA"/>
</dbReference>
<accession>A0A3S4I769</accession>
<dbReference type="AlphaFoldDB" id="A0A3S4I769"/>
<sequence>MKGFFSTVHRQPASTDLAAYETAYQAGKDAGSAMGFTVTVASDDLDRLIADPSHPATIVGTLNAPALSPLR</sequence>
<name>A0A3S4I769_CHRVL</name>
<evidence type="ECO:0000313" key="2">
    <source>
        <dbReference type="Proteomes" id="UP000275777"/>
    </source>
</evidence>